<evidence type="ECO:0000313" key="2">
    <source>
        <dbReference type="Proteomes" id="UP000177803"/>
    </source>
</evidence>
<comment type="caution">
    <text evidence="1">The sequence shown here is derived from an EMBL/GenBank/DDBJ whole genome shotgun (WGS) entry which is preliminary data.</text>
</comment>
<reference evidence="1 2" key="1">
    <citation type="journal article" date="2016" name="Nat. Commun.">
        <title>Thousands of microbial genomes shed light on interconnected biogeochemical processes in an aquifer system.</title>
        <authorList>
            <person name="Anantharaman K."/>
            <person name="Brown C.T."/>
            <person name="Hug L.A."/>
            <person name="Sharon I."/>
            <person name="Castelle C.J."/>
            <person name="Probst A.J."/>
            <person name="Thomas B.C."/>
            <person name="Singh A."/>
            <person name="Wilkins M.J."/>
            <person name="Karaoz U."/>
            <person name="Brodie E.L."/>
            <person name="Williams K.H."/>
            <person name="Hubbard S.S."/>
            <person name="Banfield J.F."/>
        </authorList>
    </citation>
    <scope>NUCLEOTIDE SEQUENCE [LARGE SCALE GENOMIC DNA]</scope>
</reference>
<evidence type="ECO:0008006" key="3">
    <source>
        <dbReference type="Google" id="ProtNLM"/>
    </source>
</evidence>
<dbReference type="EMBL" id="MFQR01000003">
    <property type="protein sequence ID" value="OGH84727.1"/>
    <property type="molecule type" value="Genomic_DNA"/>
</dbReference>
<dbReference type="Proteomes" id="UP000177803">
    <property type="component" value="Unassembled WGS sequence"/>
</dbReference>
<dbReference type="AlphaFoldDB" id="A0A1F6NL58"/>
<sequence>MPKSKRAQLRVCSICNKSGHNRSTCADKFLSSEKETSPLSPSHTGLNFYIHHVSDATRRSPHILDLKKTRDNLLEQIIPSSPTKNNSTYHSYHEQITIPAAPLETENQFTHRVSDLIFEPNDDVADSTPIPPTPLLPPKPTKVRTPKKHTDYAAVFHRMILVAKKSISDLTHRIAHFLPWKKLAFATAALTLVLIAPFQADSYYQNVRLTTDKISSDGRAGFMSLQESTTAFLHADLNSAQDSLNTALNKFAGAVDTMQTEHRWLQKMVAAIPIVNNEIISREQLIIAGQKIALGNTYLVKGLAESQSQNSNTLTDRLDLLVKHLDAALPNYQSALNNLGAIKSDVLPLEYQAPFNDFKILFTAILNDLQNLSELGKTIKEVFGGEGLRRYLLVFQNSNELRPTGGFIGSFAVMDVRDGSIVNMSIPAGGSYDLKGQLNERLEPPAPMLLLGNNKWQFQDGNWYPDFPASAEKLMWFYRKSRNVTVDGVIAINASVLERLLGIIGPITDEKRGLTLSANSALATIQTEVESTSTRATKKPKQIISDLAPQFLENFKNIKPENILPILTNLQEALTQKEIQAYFTDRKTEATVKEYGWSGQITDTNSEQDYLMVVNTNIGGQKSDARVAQTVSHQAVINDDGSITDTVIITRSHSGTTAEQMYGATNVDYLRIYVPAGSELLTASGFTWPDESRFHAPDQWAKKDAGLAQIEKEISIDNRSGTRITREFGKTAFGNWVITEPGQTTQAHFVYRLPFKAKIYTAESPGAGWKNMFLGNDIKTALRYQLIAQNQSGANSTFESQIILPPGWQPIWQDGPSLKSAANGLAIENMKWTKDSIWSLLAQTTN</sequence>
<protein>
    <recommendedName>
        <fullName evidence="3">DUF4012 domain-containing protein</fullName>
    </recommendedName>
</protein>
<proteinExistence type="predicted"/>
<name>A0A1F6NL58_9BACT</name>
<evidence type="ECO:0000313" key="1">
    <source>
        <dbReference type="EMBL" id="OGH84727.1"/>
    </source>
</evidence>
<dbReference type="InterPro" id="IPR025101">
    <property type="entry name" value="DUF4012"/>
</dbReference>
<accession>A0A1F6NL58</accession>
<organism evidence="1 2">
    <name type="scientific">Candidatus Magasanikbacteria bacterium RIFOXYA2_FULL_44_8</name>
    <dbReference type="NCBI Taxonomy" id="1798696"/>
    <lineage>
        <taxon>Bacteria</taxon>
        <taxon>Candidatus Magasanikiibacteriota</taxon>
    </lineage>
</organism>
<gene>
    <name evidence="1" type="ORF">A2261_00350</name>
</gene>
<dbReference type="Pfam" id="PF13196">
    <property type="entry name" value="DUF4012"/>
    <property type="match status" value="1"/>
</dbReference>